<accession>A0AAV7VWN2</accession>
<name>A0AAV7VWN2_PLEWA</name>
<evidence type="ECO:0000313" key="1">
    <source>
        <dbReference type="EMBL" id="KAJ1205047.1"/>
    </source>
</evidence>
<organism evidence="1 2">
    <name type="scientific">Pleurodeles waltl</name>
    <name type="common">Iberian ribbed newt</name>
    <dbReference type="NCBI Taxonomy" id="8319"/>
    <lineage>
        <taxon>Eukaryota</taxon>
        <taxon>Metazoa</taxon>
        <taxon>Chordata</taxon>
        <taxon>Craniata</taxon>
        <taxon>Vertebrata</taxon>
        <taxon>Euteleostomi</taxon>
        <taxon>Amphibia</taxon>
        <taxon>Batrachia</taxon>
        <taxon>Caudata</taxon>
        <taxon>Salamandroidea</taxon>
        <taxon>Salamandridae</taxon>
        <taxon>Pleurodelinae</taxon>
        <taxon>Pleurodeles</taxon>
    </lineage>
</organism>
<dbReference type="AlphaFoldDB" id="A0AAV7VWN2"/>
<reference evidence="1" key="1">
    <citation type="journal article" date="2022" name="bioRxiv">
        <title>Sequencing and chromosome-scale assembly of the giantPleurodeles waltlgenome.</title>
        <authorList>
            <person name="Brown T."/>
            <person name="Elewa A."/>
            <person name="Iarovenko S."/>
            <person name="Subramanian E."/>
            <person name="Araus A.J."/>
            <person name="Petzold A."/>
            <person name="Susuki M."/>
            <person name="Suzuki K.-i.T."/>
            <person name="Hayashi T."/>
            <person name="Toyoda A."/>
            <person name="Oliveira C."/>
            <person name="Osipova E."/>
            <person name="Leigh N.D."/>
            <person name="Simon A."/>
            <person name="Yun M.H."/>
        </authorList>
    </citation>
    <scope>NUCLEOTIDE SEQUENCE</scope>
    <source>
        <strain evidence="1">20211129_DDA</strain>
        <tissue evidence="1">Liver</tissue>
    </source>
</reference>
<comment type="caution">
    <text evidence="1">The sequence shown here is derived from an EMBL/GenBank/DDBJ whole genome shotgun (WGS) entry which is preliminary data.</text>
</comment>
<keyword evidence="2" id="KW-1185">Reference proteome</keyword>
<protein>
    <submittedName>
        <fullName evidence="1">Uncharacterized protein</fullName>
    </submittedName>
</protein>
<dbReference type="Proteomes" id="UP001066276">
    <property type="component" value="Chromosome 1_2"/>
</dbReference>
<evidence type="ECO:0000313" key="2">
    <source>
        <dbReference type="Proteomes" id="UP001066276"/>
    </source>
</evidence>
<sequence length="78" mass="8648">MLVRPHANIGHQRRAISGTCQPALRRCRLIRSPQYGRRVTAMWKRDGGLKNRSLLRDCVGPNSWACGSISPLPLGPGE</sequence>
<gene>
    <name evidence="1" type="ORF">NDU88_000482</name>
</gene>
<dbReference type="EMBL" id="JANPWB010000002">
    <property type="protein sequence ID" value="KAJ1205047.1"/>
    <property type="molecule type" value="Genomic_DNA"/>
</dbReference>
<proteinExistence type="predicted"/>